<dbReference type="SUPFAM" id="SSF50475">
    <property type="entry name" value="FMN-binding split barrel"/>
    <property type="match status" value="1"/>
</dbReference>
<name>A0AAF0BW27_9ACTN</name>
<protein>
    <recommendedName>
        <fullName evidence="3">Pyridoxamine 5'-phosphate oxidase</fullName>
    </recommendedName>
</protein>
<dbReference type="EMBL" id="CP116942">
    <property type="protein sequence ID" value="WCO66954.1"/>
    <property type="molecule type" value="Genomic_DNA"/>
</dbReference>
<evidence type="ECO:0000313" key="2">
    <source>
        <dbReference type="Proteomes" id="UP001216390"/>
    </source>
</evidence>
<gene>
    <name evidence="1" type="ORF">PO878_20890</name>
</gene>
<dbReference type="InterPro" id="IPR012349">
    <property type="entry name" value="Split_barrel_FMN-bd"/>
</dbReference>
<reference evidence="1" key="1">
    <citation type="submission" date="2023-01" db="EMBL/GenBank/DDBJ databases">
        <title>The diversity of Class Acidimicrobiia in South China Sea sediment environments and the proposal of Iamia marina sp. nov., a novel species of the genus Iamia.</title>
        <authorList>
            <person name="He Y."/>
            <person name="Tian X."/>
        </authorList>
    </citation>
    <scope>NUCLEOTIDE SEQUENCE</scope>
    <source>
        <strain evidence="1">DSM 19957</strain>
    </source>
</reference>
<accession>A0AAF0BW27</accession>
<dbReference type="KEGG" id="ima:PO878_20890"/>
<evidence type="ECO:0008006" key="3">
    <source>
        <dbReference type="Google" id="ProtNLM"/>
    </source>
</evidence>
<dbReference type="Proteomes" id="UP001216390">
    <property type="component" value="Chromosome"/>
</dbReference>
<evidence type="ECO:0000313" key="1">
    <source>
        <dbReference type="EMBL" id="WCO66954.1"/>
    </source>
</evidence>
<dbReference type="RefSeq" id="WP_272736476.1">
    <property type="nucleotide sequence ID" value="NZ_CP116942.1"/>
</dbReference>
<dbReference type="AlphaFoldDB" id="A0AAF0BW27"/>
<keyword evidence="2" id="KW-1185">Reference proteome</keyword>
<dbReference type="Gene3D" id="2.30.110.10">
    <property type="entry name" value="Electron Transport, Fmn-binding Protein, Chain A"/>
    <property type="match status" value="1"/>
</dbReference>
<proteinExistence type="predicted"/>
<organism evidence="1 2">
    <name type="scientific">Iamia majanohamensis</name>
    <dbReference type="NCBI Taxonomy" id="467976"/>
    <lineage>
        <taxon>Bacteria</taxon>
        <taxon>Bacillati</taxon>
        <taxon>Actinomycetota</taxon>
        <taxon>Acidimicrobiia</taxon>
        <taxon>Acidimicrobiales</taxon>
        <taxon>Iamiaceae</taxon>
        <taxon>Iamia</taxon>
    </lineage>
</organism>
<sequence>MSVEVALEDLPAAVAARGPAAYLVSTGEVRPRVVSVAASWVDGAVVVGAGRRTAANVAARPEVTLLWPAGGAHPEHSLLVDGTATVDDDAATIAVVPVSAILHRSRPGDDAATC</sequence>